<dbReference type="PANTHER" id="PTHR42775:SF1">
    <property type="entry name" value="PERMEASE RV2963-RELATED"/>
    <property type="match status" value="1"/>
</dbReference>
<evidence type="ECO:0000313" key="9">
    <source>
        <dbReference type="Proteomes" id="UP000176751"/>
    </source>
</evidence>
<evidence type="ECO:0000256" key="7">
    <source>
        <dbReference type="SAM" id="Phobius"/>
    </source>
</evidence>
<accession>A0A1F5HGK7</accession>
<keyword evidence="5 7" id="KW-1133">Transmembrane helix</keyword>
<evidence type="ECO:0000256" key="5">
    <source>
        <dbReference type="ARBA" id="ARBA00022989"/>
    </source>
</evidence>
<dbReference type="Pfam" id="PF03773">
    <property type="entry name" value="ArsP_1"/>
    <property type="match status" value="1"/>
</dbReference>
<evidence type="ECO:0000256" key="1">
    <source>
        <dbReference type="ARBA" id="ARBA00004651"/>
    </source>
</evidence>
<evidence type="ECO:0000256" key="4">
    <source>
        <dbReference type="ARBA" id="ARBA00022692"/>
    </source>
</evidence>
<dbReference type="Proteomes" id="UP000176751">
    <property type="component" value="Unassembled WGS sequence"/>
</dbReference>
<feature type="transmembrane region" description="Helical" evidence="7">
    <location>
        <begin position="74"/>
        <end position="99"/>
    </location>
</feature>
<evidence type="ECO:0000256" key="2">
    <source>
        <dbReference type="ARBA" id="ARBA00006386"/>
    </source>
</evidence>
<dbReference type="EMBL" id="MFCA01000001">
    <property type="protein sequence ID" value="OGE03264.1"/>
    <property type="molecule type" value="Genomic_DNA"/>
</dbReference>
<feature type="transmembrane region" description="Helical" evidence="7">
    <location>
        <begin position="139"/>
        <end position="157"/>
    </location>
</feature>
<comment type="subcellular location">
    <subcellularLocation>
        <location evidence="1">Cell membrane</location>
        <topology evidence="1">Multi-pass membrane protein</topology>
    </subcellularLocation>
</comment>
<organism evidence="8 9">
    <name type="scientific">Candidatus Curtissbacteria bacterium RIFOXYA1_FULL_41_14</name>
    <dbReference type="NCBI Taxonomy" id="1797737"/>
    <lineage>
        <taxon>Bacteria</taxon>
        <taxon>Candidatus Curtissiibacteriota</taxon>
    </lineage>
</organism>
<dbReference type="InterPro" id="IPR005524">
    <property type="entry name" value="DUF318"/>
</dbReference>
<dbReference type="AlphaFoldDB" id="A0A1F5HGK7"/>
<evidence type="ECO:0000256" key="6">
    <source>
        <dbReference type="ARBA" id="ARBA00023136"/>
    </source>
</evidence>
<name>A0A1F5HGK7_9BACT</name>
<sequence length="321" mass="35381">MDIFYPVAWFTHWFNFSVLRLEESSLLGEAVNFFIYDSIKIFILLFGIIFLVTFIRSYLPPEKIKKILARRFEFIGNILAALFGIITPFCSCSAVPLFIGFVESGVPLGVTFSYLISAPMVNEVAAVMLLGLFGPTIAFLYIASGVTIAIIVGFILGKLKLEHLVEDYVWKIKAGDDNQVIKLTIKERVVDSLRYTKDLVKKVFPYVLLGVGLGSIIHGYAPENLLTQIAGKNNLFAVPIAVAIGVPLYSNAAGTIPIVKSLIEKGLPLGTSLSFMMAVTALSLPEMIILRKVLKPKLLAIYITILTLGIMFTGFVFNTIL</sequence>
<gene>
    <name evidence="8" type="ORF">A2196_05895</name>
</gene>
<keyword evidence="4 7" id="KW-0812">Transmembrane</keyword>
<dbReference type="GO" id="GO:0005886">
    <property type="term" value="C:plasma membrane"/>
    <property type="evidence" value="ECO:0007669"/>
    <property type="project" value="UniProtKB-SubCell"/>
</dbReference>
<proteinExistence type="inferred from homology"/>
<evidence type="ECO:0000313" key="8">
    <source>
        <dbReference type="EMBL" id="OGE03264.1"/>
    </source>
</evidence>
<keyword evidence="3" id="KW-1003">Cell membrane</keyword>
<reference evidence="8 9" key="1">
    <citation type="journal article" date="2016" name="Nat. Commun.">
        <title>Thousands of microbial genomes shed light on interconnected biogeochemical processes in an aquifer system.</title>
        <authorList>
            <person name="Anantharaman K."/>
            <person name="Brown C.T."/>
            <person name="Hug L.A."/>
            <person name="Sharon I."/>
            <person name="Castelle C.J."/>
            <person name="Probst A.J."/>
            <person name="Thomas B.C."/>
            <person name="Singh A."/>
            <person name="Wilkins M.J."/>
            <person name="Karaoz U."/>
            <person name="Brodie E.L."/>
            <person name="Williams K.H."/>
            <person name="Hubbard S.S."/>
            <person name="Banfield J.F."/>
        </authorList>
    </citation>
    <scope>NUCLEOTIDE SEQUENCE [LARGE SCALE GENOMIC DNA]</scope>
</reference>
<protein>
    <recommendedName>
        <fullName evidence="10">Permease</fullName>
    </recommendedName>
</protein>
<feature type="transmembrane region" description="Helical" evidence="7">
    <location>
        <begin position="269"/>
        <end position="290"/>
    </location>
</feature>
<dbReference type="STRING" id="1797737.A2196_05895"/>
<feature type="transmembrane region" description="Helical" evidence="7">
    <location>
        <begin position="299"/>
        <end position="320"/>
    </location>
</feature>
<comment type="caution">
    <text evidence="8">The sequence shown here is derived from an EMBL/GenBank/DDBJ whole genome shotgun (WGS) entry which is preliminary data.</text>
</comment>
<evidence type="ECO:0000256" key="3">
    <source>
        <dbReference type="ARBA" id="ARBA00022475"/>
    </source>
</evidence>
<feature type="transmembrane region" description="Helical" evidence="7">
    <location>
        <begin position="33"/>
        <end position="54"/>
    </location>
</feature>
<feature type="transmembrane region" description="Helical" evidence="7">
    <location>
        <begin position="203"/>
        <end position="221"/>
    </location>
</feature>
<dbReference type="InterPro" id="IPR053166">
    <property type="entry name" value="UPF0718_permease"/>
</dbReference>
<keyword evidence="6 7" id="KW-0472">Membrane</keyword>
<dbReference type="PANTHER" id="PTHR42775">
    <property type="entry name" value="PERMEASE RV2963-RELATED"/>
    <property type="match status" value="1"/>
</dbReference>
<feature type="transmembrane region" description="Helical" evidence="7">
    <location>
        <begin position="233"/>
        <end position="249"/>
    </location>
</feature>
<evidence type="ECO:0008006" key="10">
    <source>
        <dbReference type="Google" id="ProtNLM"/>
    </source>
</evidence>
<comment type="similarity">
    <text evidence="2">Belongs to the UPF0718 family.</text>
</comment>